<evidence type="ECO:0000256" key="2">
    <source>
        <dbReference type="ARBA" id="ARBA00010410"/>
    </source>
</evidence>
<name>A0A0D1CFB4_MYCMD</name>
<evidence type="ECO:0000313" key="9">
    <source>
        <dbReference type="Proteomes" id="UP000000561"/>
    </source>
</evidence>
<evidence type="ECO:0000256" key="4">
    <source>
        <dbReference type="ARBA" id="ARBA00023125"/>
    </source>
</evidence>
<evidence type="ECO:0000256" key="3">
    <source>
        <dbReference type="ARBA" id="ARBA00023015"/>
    </source>
</evidence>
<dbReference type="GO" id="GO:0001006">
    <property type="term" value="F:RNA polymerase III type 3 promoter sequence-specific DNA binding"/>
    <property type="evidence" value="ECO:0000318"/>
    <property type="project" value="GO_Central"/>
</dbReference>
<dbReference type="GO" id="GO:0019185">
    <property type="term" value="C:snRNA-activating protein complex"/>
    <property type="evidence" value="ECO:0000318"/>
    <property type="project" value="GO_Central"/>
</dbReference>
<feature type="compositionally biased region" description="Acidic residues" evidence="7">
    <location>
        <begin position="119"/>
        <end position="129"/>
    </location>
</feature>
<dbReference type="InterPro" id="IPR022042">
    <property type="entry name" value="snRNA-activating_su3"/>
</dbReference>
<feature type="region of interest" description="Disordered" evidence="7">
    <location>
        <begin position="101"/>
        <end position="155"/>
    </location>
</feature>
<evidence type="ECO:0000256" key="6">
    <source>
        <dbReference type="ARBA" id="ARBA00023242"/>
    </source>
</evidence>
<feature type="region of interest" description="Disordered" evidence="7">
    <location>
        <begin position="545"/>
        <end position="567"/>
    </location>
</feature>
<dbReference type="PANTHER" id="PTHR13421">
    <property type="entry name" value="SNRNA-ACTIVATING PROTEIN COMPLEX SUBUNIT 3"/>
    <property type="match status" value="1"/>
</dbReference>
<dbReference type="OMA" id="DYVKRIC"/>
<dbReference type="GO" id="GO:0042796">
    <property type="term" value="P:snRNA transcription by RNA polymerase III"/>
    <property type="evidence" value="ECO:0000318"/>
    <property type="project" value="GO_Central"/>
</dbReference>
<dbReference type="EMBL" id="CM003140">
    <property type="protein sequence ID" value="KIS71697.1"/>
    <property type="molecule type" value="Genomic_DNA"/>
</dbReference>
<dbReference type="GO" id="GO:0005634">
    <property type="term" value="C:nucleus"/>
    <property type="evidence" value="ECO:0007669"/>
    <property type="project" value="UniProtKB-SubCell"/>
</dbReference>
<evidence type="ECO:0000256" key="1">
    <source>
        <dbReference type="ARBA" id="ARBA00004123"/>
    </source>
</evidence>
<reference evidence="8 9" key="1">
    <citation type="journal article" date="2006" name="Nature">
        <title>Insights from the genome of the biotrophic fungal plant pathogen Ustilago maydis.</title>
        <authorList>
            <person name="Kamper J."/>
            <person name="Kahmann R."/>
            <person name="Bolker M."/>
            <person name="Ma L.J."/>
            <person name="Brefort T."/>
            <person name="Saville B.J."/>
            <person name="Banuett F."/>
            <person name="Kronstad J.W."/>
            <person name="Gold S.E."/>
            <person name="Muller O."/>
            <person name="Perlin M.H."/>
            <person name="Wosten H.A."/>
            <person name="de Vries R."/>
            <person name="Ruiz-Herrera J."/>
            <person name="Reynaga-Pena C.G."/>
            <person name="Snetselaar K."/>
            <person name="McCann M."/>
            <person name="Perez-Martin J."/>
            <person name="Feldbrugge M."/>
            <person name="Basse C.W."/>
            <person name="Steinberg G."/>
            <person name="Ibeas J.I."/>
            <person name="Holloman W."/>
            <person name="Guzman P."/>
            <person name="Farman M."/>
            <person name="Stajich J.E."/>
            <person name="Sentandreu R."/>
            <person name="Gonzalez-Prieto J.M."/>
            <person name="Kennell J.C."/>
            <person name="Molina L."/>
            <person name="Schirawski J."/>
            <person name="Mendoza-Mendoza A."/>
            <person name="Greilinger D."/>
            <person name="Munch K."/>
            <person name="Rossel N."/>
            <person name="Scherer M."/>
            <person name="Vranes M."/>
            <person name="Ladendorf O."/>
            <person name="Vincon V."/>
            <person name="Fuchs U."/>
            <person name="Sandrock B."/>
            <person name="Meng S."/>
            <person name="Ho E.C."/>
            <person name="Cahill M.J."/>
            <person name="Boyce K.J."/>
            <person name="Klose J."/>
            <person name="Klosterman S.J."/>
            <person name="Deelstra H.J."/>
            <person name="Ortiz-Castellanos L."/>
            <person name="Li W."/>
            <person name="Sanchez-Alonso P."/>
            <person name="Schreier P.H."/>
            <person name="Hauser-Hahn I."/>
            <person name="Vaupel M."/>
            <person name="Koopmann E."/>
            <person name="Friedrich G."/>
            <person name="Voss H."/>
            <person name="Schluter T."/>
            <person name="Margolis J."/>
            <person name="Platt D."/>
            <person name="Swimmer C."/>
            <person name="Gnirke A."/>
            <person name="Chen F."/>
            <person name="Vysotskaia V."/>
            <person name="Mannhaupt G."/>
            <person name="Guldener U."/>
            <person name="Munsterkotter M."/>
            <person name="Haase D."/>
            <person name="Oesterheld M."/>
            <person name="Mewes H.W."/>
            <person name="Mauceli E.W."/>
            <person name="DeCaprio D."/>
            <person name="Wade C.M."/>
            <person name="Butler J."/>
            <person name="Young S."/>
            <person name="Jaffe D.B."/>
            <person name="Calvo S."/>
            <person name="Nusbaum C."/>
            <person name="Galagan J."/>
            <person name="Birren B.W."/>
        </authorList>
    </citation>
    <scope>NUCLEOTIDE SEQUENCE [LARGE SCALE GENOMIC DNA]</scope>
    <source>
        <strain evidence="9">DSM 14603 / FGSC 9021 / UM521</strain>
    </source>
</reference>
<evidence type="ECO:0000313" key="8">
    <source>
        <dbReference type="EMBL" id="KIS71697.1"/>
    </source>
</evidence>
<dbReference type="OrthoDB" id="3437960at2759"/>
<comment type="subcellular location">
    <subcellularLocation>
        <location evidence="1">Nucleus</location>
    </subcellularLocation>
</comment>
<feature type="compositionally biased region" description="Low complexity" evidence="7">
    <location>
        <begin position="101"/>
        <end position="118"/>
    </location>
</feature>
<dbReference type="STRING" id="237631.A0A0D1CFB4"/>
<dbReference type="VEuPathDB" id="FungiDB:UMAG_00137"/>
<dbReference type="PANTHER" id="PTHR13421:SF16">
    <property type="entry name" value="SNRNA-ACTIVATING PROTEIN COMPLEX SUBUNIT 3"/>
    <property type="match status" value="1"/>
</dbReference>
<comment type="similarity">
    <text evidence="2">Belongs to the SNAPC3/SRD2 family.</text>
</comment>
<dbReference type="eggNOG" id="ENOG502SCZZ">
    <property type="taxonomic scope" value="Eukaryota"/>
</dbReference>
<dbReference type="AlphaFoldDB" id="A0A0D1CFB4"/>
<dbReference type="RefSeq" id="XP_011386091.1">
    <property type="nucleotide sequence ID" value="XM_011387789.1"/>
</dbReference>
<dbReference type="GO" id="GO:0003681">
    <property type="term" value="F:bent DNA binding"/>
    <property type="evidence" value="ECO:0000318"/>
    <property type="project" value="GO_Central"/>
</dbReference>
<sequence>MSRARRGTEASIPIASEPIVLPQLTFDRRNSKINQLQALRQTLNQAAGPSTIDYEVEQIRDAIQAKTLDEHFSTAVRERWQTWSRNANPFRSDLASSAASELRSAEEVVSNSSSPSEDSTTEEPDEQVADDLPNKKKRKRVVRAKSTNNQNNKSEADFVETWDSIRSEREALLGEMDAALPSAFRFSERQLKVYAHRLKSKYINSLDRPFQVRDVHRLLHQTKLPDSPSDSKASQSGLFASFDATSTQRQPCVLTISFFSSSIDGTKEDFVAQKDADPYVPADDMHGDNTRDDYVKRICGDGLGGMKRAQTVELLSTQTLSDLQSSLCCWSDQQPERYGWHERLQRHLHSKNDKAGAQASRGSDDAQEFHDVRHARFTGRCRQTDAALIIENKLYTKGTRHGDAPYESDYAMLLEQWKEATGHADVQVGWTSNGGDLSLRLDRLEFIRTGQPYWLLHQGDCVHCFVFEQVRALRPGEEMALRKRPPAETNVENASVRTTFVPFPRITWLSTPTMLRFAADHNHNYGLGHHILRWEGMLDLPQASQSVTDKAAGETGSSQGENDHQNRWQIANLRTRRKDEGMLRKKQGKCLACLLRKAQVGILGGESVRLPLAAIKPEMQDSTQDEPAVNGLDDHLTSICTSCAALLGLPTRSPSTETAAETCVELDWERIATMDSHSGWTIFPLY</sequence>
<dbReference type="KEGG" id="uma:UMAG_00137"/>
<dbReference type="Pfam" id="PF12251">
    <property type="entry name" value="SNAPC3"/>
    <property type="match status" value="1"/>
</dbReference>
<dbReference type="GeneID" id="23561525"/>
<evidence type="ECO:0000256" key="7">
    <source>
        <dbReference type="SAM" id="MobiDB-lite"/>
    </source>
</evidence>
<dbReference type="InParanoid" id="A0A0D1CFB4"/>
<keyword evidence="9" id="KW-1185">Reference proteome</keyword>
<keyword evidence="6" id="KW-0539">Nucleus</keyword>
<protein>
    <submittedName>
        <fullName evidence="8">Uncharacterized protein</fullName>
    </submittedName>
</protein>
<evidence type="ECO:0000256" key="5">
    <source>
        <dbReference type="ARBA" id="ARBA00023163"/>
    </source>
</evidence>
<keyword evidence="5" id="KW-0804">Transcription</keyword>
<proteinExistence type="inferred from homology"/>
<feature type="region of interest" description="Disordered" evidence="7">
    <location>
        <begin position="349"/>
        <end position="368"/>
    </location>
</feature>
<organism evidence="8 9">
    <name type="scientific">Mycosarcoma maydis</name>
    <name type="common">Corn smut fungus</name>
    <name type="synonym">Ustilago maydis</name>
    <dbReference type="NCBI Taxonomy" id="5270"/>
    <lineage>
        <taxon>Eukaryota</taxon>
        <taxon>Fungi</taxon>
        <taxon>Dikarya</taxon>
        <taxon>Basidiomycota</taxon>
        <taxon>Ustilaginomycotina</taxon>
        <taxon>Ustilaginomycetes</taxon>
        <taxon>Ustilaginales</taxon>
        <taxon>Ustilaginaceae</taxon>
        <taxon>Mycosarcoma</taxon>
    </lineage>
</organism>
<accession>A0A0D1CFB4</accession>
<keyword evidence="3" id="KW-0805">Transcription regulation</keyword>
<dbReference type="Proteomes" id="UP000000561">
    <property type="component" value="Chromosome 1"/>
</dbReference>
<gene>
    <name evidence="8" type="ORF">UMAG_00137</name>
</gene>
<dbReference type="GO" id="GO:0042795">
    <property type="term" value="P:snRNA transcription by RNA polymerase II"/>
    <property type="evidence" value="ECO:0000318"/>
    <property type="project" value="GO_Central"/>
</dbReference>
<keyword evidence="4" id="KW-0238">DNA-binding</keyword>